<evidence type="ECO:0000259" key="1">
    <source>
        <dbReference type="Pfam" id="PF10396"/>
    </source>
</evidence>
<dbReference type="Gene3D" id="3.30.1360.120">
    <property type="entry name" value="Probable tRNA modification gtpase trme, domain 1"/>
    <property type="match status" value="1"/>
</dbReference>
<name>A0A1L8ZCY9_BORBI</name>
<gene>
    <name evidence="2" type="ORF">ER70_01580</name>
</gene>
<evidence type="ECO:0000313" key="2">
    <source>
        <dbReference type="EMBL" id="OJH15620.1"/>
    </source>
</evidence>
<dbReference type="SUPFAM" id="SSF103025">
    <property type="entry name" value="Folate-binding domain"/>
    <property type="match status" value="1"/>
</dbReference>
<dbReference type="InterPro" id="IPR027266">
    <property type="entry name" value="TrmE/GcvT-like"/>
</dbReference>
<dbReference type="Pfam" id="PF10396">
    <property type="entry name" value="TrmE_N"/>
    <property type="match status" value="1"/>
</dbReference>
<reference evidence="2" key="2">
    <citation type="submission" date="2015-07" db="EMBL/GenBank/DDBJ databases">
        <authorList>
            <person name="Noorani M."/>
        </authorList>
    </citation>
    <scope>NUCLEOTIDE SEQUENCE</scope>
    <source>
        <strain evidence="2">CO275</strain>
    </source>
</reference>
<comment type="caution">
    <text evidence="2">The sequence shown here is derived from an EMBL/GenBank/DDBJ whole genome shotgun (WGS) entry which is preliminary data.</text>
</comment>
<sequence length="107" mass="11614">MSKFFERDDDIVALATPFLSSALCVIRSSGTSSISKFSKIFSNPSALNSASGNTIHYGYILDNENDCKVDEVVVCLYRAPKSFTGQDAVEVMAHGSVIGIKKIIDLF</sequence>
<feature type="non-terminal residue" evidence="2">
    <location>
        <position position="107"/>
    </location>
</feature>
<dbReference type="AlphaFoldDB" id="A0A1L8ZCY9"/>
<proteinExistence type="predicted"/>
<dbReference type="EMBL" id="JNBW01000077">
    <property type="protein sequence ID" value="OJH15620.1"/>
    <property type="molecule type" value="Genomic_DNA"/>
</dbReference>
<dbReference type="InterPro" id="IPR018948">
    <property type="entry name" value="GTP-bd_TrmE_N"/>
</dbReference>
<reference evidence="2" key="1">
    <citation type="journal article" date="2015" name="Microbiology">
        <title>Similarities in murine infection and immune response to Borrelia bissettii and Borrelia burgdorferi sensu stricto.</title>
        <authorList>
            <person name="Leydet B.F.Jr."/>
            <person name="Liang F.T."/>
        </authorList>
    </citation>
    <scope>NUCLEOTIDE SEQUENCE [LARGE SCALE GENOMIC DNA]</scope>
    <source>
        <strain evidence="2">CO275</strain>
    </source>
</reference>
<protein>
    <submittedName>
        <fullName evidence="2">tRNA modification GTPase TrmE</fullName>
    </submittedName>
</protein>
<dbReference type="CDD" id="cd14858">
    <property type="entry name" value="TrmE_N"/>
    <property type="match status" value="1"/>
</dbReference>
<organism evidence="2">
    <name type="scientific">Borrelia bissettiae</name>
    <name type="common">Borreliella bissettiae</name>
    <dbReference type="NCBI Taxonomy" id="64897"/>
    <lineage>
        <taxon>Bacteria</taxon>
        <taxon>Pseudomonadati</taxon>
        <taxon>Spirochaetota</taxon>
        <taxon>Spirochaetia</taxon>
        <taxon>Spirochaetales</taxon>
        <taxon>Borreliaceae</taxon>
        <taxon>Borreliella</taxon>
    </lineage>
</organism>
<accession>A0A1L8ZCY9</accession>
<feature type="domain" description="GTP-binding protein TrmE N-terminal" evidence="1">
    <location>
        <begin position="11"/>
        <end position="106"/>
    </location>
</feature>